<gene>
    <name evidence="2" type="ORF">PVAG01_06499</name>
</gene>
<protein>
    <submittedName>
        <fullName evidence="2">Uncharacterized protein</fullName>
    </submittedName>
</protein>
<evidence type="ECO:0000256" key="1">
    <source>
        <dbReference type="SAM" id="MobiDB-lite"/>
    </source>
</evidence>
<comment type="caution">
    <text evidence="2">The sequence shown here is derived from an EMBL/GenBank/DDBJ whole genome shotgun (WGS) entry which is preliminary data.</text>
</comment>
<sequence>MPLQPRPRPSLCQWRRLQMTFRLLLSSYLPGADMQRRAIVRSTYFDLHKRISSALHLPLFFIHNPPLSYAQQSTPTSSTITNLYNQPTNQPNFNMSDNLRKGLGEQTKEKVTPDSQKSYTQQASENITGAADKVAGAAQPEGDKSVTQKAGDATRGNADSAQNNGKGYVESAKDTAANLANAASDTLNNAAESLNKKA</sequence>
<accession>A0ABR4PG86</accession>
<organism evidence="2 3">
    <name type="scientific">Phlyctema vagabunda</name>
    <dbReference type="NCBI Taxonomy" id="108571"/>
    <lineage>
        <taxon>Eukaryota</taxon>
        <taxon>Fungi</taxon>
        <taxon>Dikarya</taxon>
        <taxon>Ascomycota</taxon>
        <taxon>Pezizomycotina</taxon>
        <taxon>Leotiomycetes</taxon>
        <taxon>Helotiales</taxon>
        <taxon>Dermateaceae</taxon>
        <taxon>Phlyctema</taxon>
    </lineage>
</organism>
<proteinExistence type="predicted"/>
<dbReference type="Proteomes" id="UP001629113">
    <property type="component" value="Unassembled WGS sequence"/>
</dbReference>
<reference evidence="2 3" key="1">
    <citation type="submission" date="2024-06" db="EMBL/GenBank/DDBJ databases">
        <title>Complete genome of Phlyctema vagabunda strain 19-DSS-EL-015.</title>
        <authorList>
            <person name="Fiorenzani C."/>
        </authorList>
    </citation>
    <scope>NUCLEOTIDE SEQUENCE [LARGE SCALE GENOMIC DNA]</scope>
    <source>
        <strain evidence="2 3">19-DSS-EL-015</strain>
    </source>
</reference>
<evidence type="ECO:0000313" key="2">
    <source>
        <dbReference type="EMBL" id="KAL3422343.1"/>
    </source>
</evidence>
<feature type="region of interest" description="Disordered" evidence="1">
    <location>
        <begin position="132"/>
        <end position="172"/>
    </location>
</feature>
<evidence type="ECO:0000313" key="3">
    <source>
        <dbReference type="Proteomes" id="UP001629113"/>
    </source>
</evidence>
<dbReference type="Gene3D" id="6.10.280.100">
    <property type="match status" value="1"/>
</dbReference>
<dbReference type="EMBL" id="JBFCZG010000005">
    <property type="protein sequence ID" value="KAL3422343.1"/>
    <property type="molecule type" value="Genomic_DNA"/>
</dbReference>
<dbReference type="Pfam" id="PF04119">
    <property type="entry name" value="HSP9_HSP12"/>
    <property type="match status" value="1"/>
</dbReference>
<keyword evidence="3" id="KW-1185">Reference proteome</keyword>
<dbReference type="InterPro" id="IPR007250">
    <property type="entry name" value="HSP9_HSP12"/>
</dbReference>
<name>A0ABR4PG86_9HELO</name>